<dbReference type="PANTHER" id="PTHR15644">
    <property type="entry name" value="OSTEOPETROSIS ASSOCIATED TRANSMEMBRANE PROTEIN 1"/>
    <property type="match status" value="1"/>
</dbReference>
<dbReference type="Pfam" id="PF09777">
    <property type="entry name" value="OSTMP1"/>
    <property type="match status" value="1"/>
</dbReference>
<dbReference type="GO" id="GO:0005829">
    <property type="term" value="C:cytosol"/>
    <property type="evidence" value="ECO:0007669"/>
    <property type="project" value="TreeGrafter"/>
</dbReference>
<name>A0A8K0D396_IGNLU</name>
<gene>
    <name evidence="3" type="ORF">ILUMI_10782</name>
</gene>
<reference evidence="3" key="1">
    <citation type="submission" date="2019-08" db="EMBL/GenBank/DDBJ databases">
        <title>The genome of the North American firefly Photinus pyralis.</title>
        <authorList>
            <consortium name="Photinus pyralis genome working group"/>
            <person name="Fallon T.R."/>
            <person name="Sander Lower S.E."/>
            <person name="Weng J.-K."/>
        </authorList>
    </citation>
    <scope>NUCLEOTIDE SEQUENCE</scope>
    <source>
        <strain evidence="3">TRF0915ILg1</strain>
        <tissue evidence="3">Whole body</tissue>
    </source>
</reference>
<accession>A0A8K0D396</accession>
<protein>
    <recommendedName>
        <fullName evidence="5">Osteopetrosis-associated transmembrane protein 1</fullName>
    </recommendedName>
</protein>
<feature type="signal peptide" evidence="2">
    <location>
        <begin position="1"/>
        <end position="19"/>
    </location>
</feature>
<proteinExistence type="predicted"/>
<feature type="transmembrane region" description="Helical" evidence="1">
    <location>
        <begin position="210"/>
        <end position="229"/>
    </location>
</feature>
<evidence type="ECO:0000256" key="1">
    <source>
        <dbReference type="SAM" id="Phobius"/>
    </source>
</evidence>
<dbReference type="AlphaFoldDB" id="A0A8K0D396"/>
<comment type="caution">
    <text evidence="3">The sequence shown here is derived from an EMBL/GenBank/DDBJ whole genome shotgun (WGS) entry which is preliminary data.</text>
</comment>
<keyword evidence="1" id="KW-0812">Transmembrane</keyword>
<evidence type="ECO:0000313" key="4">
    <source>
        <dbReference type="Proteomes" id="UP000801492"/>
    </source>
</evidence>
<evidence type="ECO:0008006" key="5">
    <source>
        <dbReference type="Google" id="ProtNLM"/>
    </source>
</evidence>
<dbReference type="OrthoDB" id="8021850at2759"/>
<keyword evidence="4" id="KW-1185">Reference proteome</keyword>
<evidence type="ECO:0000313" key="3">
    <source>
        <dbReference type="EMBL" id="KAF2895387.1"/>
    </source>
</evidence>
<evidence type="ECO:0000256" key="2">
    <source>
        <dbReference type="SAM" id="SignalP"/>
    </source>
</evidence>
<dbReference type="InterPro" id="IPR019172">
    <property type="entry name" value="Osteopetrosis-assoc_TM_1"/>
</dbReference>
<keyword evidence="2" id="KW-0732">Signal</keyword>
<dbReference type="Proteomes" id="UP000801492">
    <property type="component" value="Unassembled WGS sequence"/>
</dbReference>
<dbReference type="PANTHER" id="PTHR15644:SF2">
    <property type="entry name" value="OSTEOPETROSIS-ASSOCIATED TRANSMEMBRANE PROTEIN 1"/>
    <property type="match status" value="1"/>
</dbReference>
<keyword evidence="1" id="KW-0472">Membrane</keyword>
<keyword evidence="1" id="KW-1133">Transmembrane helix</keyword>
<feature type="chain" id="PRO_5035465128" description="Osteopetrosis-associated transmembrane protein 1" evidence="2">
    <location>
        <begin position="20"/>
        <end position="256"/>
    </location>
</feature>
<dbReference type="EMBL" id="VTPC01005971">
    <property type="protein sequence ID" value="KAF2895387.1"/>
    <property type="molecule type" value="Genomic_DNA"/>
</dbReference>
<organism evidence="3 4">
    <name type="scientific">Ignelater luminosus</name>
    <name type="common">Cucubano</name>
    <name type="synonym">Pyrophorus luminosus</name>
    <dbReference type="NCBI Taxonomy" id="2038154"/>
    <lineage>
        <taxon>Eukaryota</taxon>
        <taxon>Metazoa</taxon>
        <taxon>Ecdysozoa</taxon>
        <taxon>Arthropoda</taxon>
        <taxon>Hexapoda</taxon>
        <taxon>Insecta</taxon>
        <taxon>Pterygota</taxon>
        <taxon>Neoptera</taxon>
        <taxon>Endopterygota</taxon>
        <taxon>Coleoptera</taxon>
        <taxon>Polyphaga</taxon>
        <taxon>Elateriformia</taxon>
        <taxon>Elateroidea</taxon>
        <taxon>Elateridae</taxon>
        <taxon>Agrypninae</taxon>
        <taxon>Pyrophorini</taxon>
        <taxon>Ignelater</taxon>
    </lineage>
</organism>
<sequence>MSTWLFFLFFCMNQKIISTELITSTTNCTIYKDNLAEAVSAFTSCAISYAHPIKFCESCVDAYIEVLDSFKNLFVYKDKNGPCVDSYINLDRLQIITTLYGNSYDLWNRAKCYECFQTINGELTNKPSTETTTFFDLHKNWTDCRDKNDANDTILCSVCMNAYVKLNSYYLSISNENEKIGVCMDIVDAMNGTRAYWSAKCCVFRHKNEAIFLTSTIIVSFTTILFYIFTKLCSKKKTPIILKQTRFAGSFNQVFD</sequence>